<dbReference type="Pfam" id="PF13466">
    <property type="entry name" value="STAS_2"/>
    <property type="match status" value="1"/>
</dbReference>
<comment type="caution">
    <text evidence="2">The sequence shown here is derived from an EMBL/GenBank/DDBJ whole genome shotgun (WGS) entry which is preliminary data.</text>
</comment>
<name>A0ABX1AS78_9ACTN</name>
<dbReference type="PANTHER" id="PTHR33495:SF2">
    <property type="entry name" value="ANTI-SIGMA FACTOR ANTAGONIST TM_1081-RELATED"/>
    <property type="match status" value="1"/>
</dbReference>
<dbReference type="Proteomes" id="UP000746503">
    <property type="component" value="Unassembled WGS sequence"/>
</dbReference>
<proteinExistence type="predicted"/>
<evidence type="ECO:0000313" key="2">
    <source>
        <dbReference type="EMBL" id="NJP67277.1"/>
    </source>
</evidence>
<dbReference type="InterPro" id="IPR002645">
    <property type="entry name" value="STAS_dom"/>
</dbReference>
<gene>
    <name evidence="2" type="ORF">HCJ92_13450</name>
</gene>
<dbReference type="InterPro" id="IPR058548">
    <property type="entry name" value="MlaB-like_STAS"/>
</dbReference>
<organism evidence="2 3">
    <name type="scientific">Streptomyces spiramenti</name>
    <dbReference type="NCBI Taxonomy" id="2720606"/>
    <lineage>
        <taxon>Bacteria</taxon>
        <taxon>Bacillati</taxon>
        <taxon>Actinomycetota</taxon>
        <taxon>Actinomycetes</taxon>
        <taxon>Kitasatosporales</taxon>
        <taxon>Streptomycetaceae</taxon>
        <taxon>Streptomyces</taxon>
    </lineage>
</organism>
<dbReference type="Gene3D" id="3.30.750.24">
    <property type="entry name" value="STAS domain"/>
    <property type="match status" value="1"/>
</dbReference>
<dbReference type="InterPro" id="IPR036513">
    <property type="entry name" value="STAS_dom_sf"/>
</dbReference>
<dbReference type="PROSITE" id="PS50801">
    <property type="entry name" value="STAS"/>
    <property type="match status" value="1"/>
</dbReference>
<evidence type="ECO:0000313" key="3">
    <source>
        <dbReference type="Proteomes" id="UP000746503"/>
    </source>
</evidence>
<dbReference type="EMBL" id="JAAVJB010000098">
    <property type="protein sequence ID" value="NJP67277.1"/>
    <property type="molecule type" value="Genomic_DNA"/>
</dbReference>
<dbReference type="CDD" id="cd07043">
    <property type="entry name" value="STAS_anti-anti-sigma_factors"/>
    <property type="match status" value="1"/>
</dbReference>
<reference evidence="2 3" key="1">
    <citation type="submission" date="2020-03" db="EMBL/GenBank/DDBJ databases">
        <title>Draft genome of Streptomyces sp. ventii, isolated from the Axial Seamount in the Pacific Ocean, and resequencing of the two type strains Streptomyces lonarensis strain NCL 716 and Streptomyces bohaiensis strain 11A07.</title>
        <authorList>
            <person name="Loughran R.M."/>
            <person name="Pfannmuller K.M."/>
            <person name="Wasson B.J."/>
            <person name="Deadmond M.C."/>
            <person name="Paddock B.E."/>
            <person name="Koyack M.J."/>
            <person name="Gallegos D.A."/>
            <person name="Mitchell E.A."/>
            <person name="Ushijima B."/>
            <person name="Saw J.H."/>
            <person name="Mcphail K.L."/>
            <person name="Videau P."/>
        </authorList>
    </citation>
    <scope>NUCLEOTIDE SEQUENCE [LARGE SCALE GENOMIC DNA]</scope>
    <source>
        <strain evidence="3">5675061</strain>
    </source>
</reference>
<keyword evidence="3" id="KW-1185">Reference proteome</keyword>
<evidence type="ECO:0000259" key="1">
    <source>
        <dbReference type="PROSITE" id="PS50801"/>
    </source>
</evidence>
<dbReference type="PANTHER" id="PTHR33495">
    <property type="entry name" value="ANTI-SIGMA FACTOR ANTAGONIST TM_1081-RELATED-RELATED"/>
    <property type="match status" value="1"/>
</dbReference>
<dbReference type="SUPFAM" id="SSF52091">
    <property type="entry name" value="SpoIIaa-like"/>
    <property type="match status" value="1"/>
</dbReference>
<dbReference type="RefSeq" id="WP_167933807.1">
    <property type="nucleotide sequence ID" value="NZ_JAAVJB010000098.1"/>
</dbReference>
<sequence>MGLSAAVVVTAPGSPDDIAGVAPRGEFDMDASEPLAEALTAALRSPSRGTLLDLSGLTFADSTLLALVLSTVEDHREAARPLVIAGPFASSVWRVFTVTGVVAHLPLAPDRREALDRLRSTGPAPV</sequence>
<protein>
    <submittedName>
        <fullName evidence="2">STAS domain-containing protein</fullName>
    </submittedName>
</protein>
<accession>A0ABX1AS78</accession>
<feature type="domain" description="STAS" evidence="1">
    <location>
        <begin position="25"/>
        <end position="118"/>
    </location>
</feature>